<organism evidence="7 8">
    <name type="scientific">Halomonas salifodinae</name>
    <dbReference type="NCBI Taxonomy" id="438745"/>
    <lineage>
        <taxon>Bacteria</taxon>
        <taxon>Pseudomonadati</taxon>
        <taxon>Pseudomonadota</taxon>
        <taxon>Gammaproteobacteria</taxon>
        <taxon>Oceanospirillales</taxon>
        <taxon>Halomonadaceae</taxon>
        <taxon>Halomonas</taxon>
    </lineage>
</organism>
<feature type="domain" description="Cytochrome c-type biogenesis protein H Ig-like" evidence="5">
    <location>
        <begin position="301"/>
        <end position="410"/>
    </location>
</feature>
<reference evidence="8" key="1">
    <citation type="journal article" date="2019" name="Int. J. Syst. Evol. Microbiol.">
        <title>The Global Catalogue of Microorganisms (GCM) 10K type strain sequencing project: providing services to taxonomists for standard genome sequencing and annotation.</title>
        <authorList>
            <consortium name="The Broad Institute Genomics Platform"/>
            <consortium name="The Broad Institute Genome Sequencing Center for Infectious Disease"/>
            <person name="Wu L."/>
            <person name="Ma J."/>
        </authorList>
    </citation>
    <scope>NUCLEOTIDE SEQUENCE [LARGE SCALE GENOMIC DNA]</scope>
    <source>
        <strain evidence="8">CGMCC 1.13666</strain>
    </source>
</reference>
<dbReference type="InterPro" id="IPR056412">
    <property type="entry name" value="Ig_CycH"/>
</dbReference>
<gene>
    <name evidence="7" type="primary">ccmI</name>
    <name evidence="7" type="ORF">ACFQH5_06140</name>
</gene>
<protein>
    <submittedName>
        <fullName evidence="7">C-type cytochrome biogenesis protein CcmI</fullName>
    </submittedName>
</protein>
<dbReference type="Pfam" id="PF23892">
    <property type="entry name" value="Ig_CycH"/>
    <property type="match status" value="1"/>
</dbReference>
<dbReference type="NCBIfam" id="TIGR03142">
    <property type="entry name" value="cytochro_ccmI"/>
    <property type="match status" value="1"/>
</dbReference>
<evidence type="ECO:0000256" key="2">
    <source>
        <dbReference type="ARBA" id="ARBA00022737"/>
    </source>
</evidence>
<dbReference type="InterPro" id="IPR011990">
    <property type="entry name" value="TPR-like_helical_dom_sf"/>
</dbReference>
<evidence type="ECO:0000259" key="6">
    <source>
        <dbReference type="Pfam" id="PF23914"/>
    </source>
</evidence>
<dbReference type="InterPro" id="IPR017560">
    <property type="entry name" value="Cyt_c_biogenesis_CcmI"/>
</dbReference>
<dbReference type="RefSeq" id="WP_346062750.1">
    <property type="nucleotide sequence ID" value="NZ_BAAADR010000012.1"/>
</dbReference>
<comment type="caution">
    <text evidence="7">The sequence shown here is derived from an EMBL/GenBank/DDBJ whole genome shotgun (WGS) entry which is preliminary data.</text>
</comment>
<keyword evidence="3" id="KW-0201">Cytochrome c-type biogenesis</keyword>
<evidence type="ECO:0000313" key="8">
    <source>
        <dbReference type="Proteomes" id="UP001596411"/>
    </source>
</evidence>
<dbReference type="SUPFAM" id="SSF48452">
    <property type="entry name" value="TPR-like"/>
    <property type="match status" value="1"/>
</dbReference>
<name>A0ABW2EWL8_9GAMM</name>
<dbReference type="Proteomes" id="UP001596411">
    <property type="component" value="Unassembled WGS sequence"/>
</dbReference>
<dbReference type="InterPro" id="IPR051263">
    <property type="entry name" value="C-type_cytochrome_biogenesis"/>
</dbReference>
<dbReference type="Pfam" id="PF23914">
    <property type="entry name" value="TPR_CcmH_CycH"/>
    <property type="match status" value="1"/>
</dbReference>
<evidence type="ECO:0000256" key="1">
    <source>
        <dbReference type="ARBA" id="ARBA00004196"/>
    </source>
</evidence>
<dbReference type="InterPro" id="IPR056413">
    <property type="entry name" value="TPR_CcmH_CycH"/>
</dbReference>
<dbReference type="Gene3D" id="1.25.40.10">
    <property type="entry name" value="Tetratricopeptide repeat domain"/>
    <property type="match status" value="1"/>
</dbReference>
<evidence type="ECO:0000256" key="4">
    <source>
        <dbReference type="ARBA" id="ARBA00022803"/>
    </source>
</evidence>
<dbReference type="PANTHER" id="PTHR47870">
    <property type="entry name" value="CYTOCHROME C-TYPE BIOGENESIS PROTEIN CCMH"/>
    <property type="match status" value="1"/>
</dbReference>
<dbReference type="PANTHER" id="PTHR47870:SF4">
    <property type="entry name" value="CYTOCHROME C-TYPE BIOGENESIS PROTEIN CYCH"/>
    <property type="match status" value="1"/>
</dbReference>
<keyword evidence="4" id="KW-0802">TPR repeat</keyword>
<feature type="domain" description="Cytochrome c-type biogenesis protein H TPR" evidence="6">
    <location>
        <begin position="155"/>
        <end position="260"/>
    </location>
</feature>
<comment type="subcellular location">
    <subcellularLocation>
        <location evidence="1">Cell envelope</location>
    </subcellularLocation>
</comment>
<accession>A0ABW2EWL8</accession>
<keyword evidence="8" id="KW-1185">Reference proteome</keyword>
<sequence>MTLLWIAFALLLVPALWLLSQPLRRAASVHAAQRDFEENDRSAEQNVAIFRRRLASLEEARERGEIDAERFAEDKLELERSLLEDTANLAPRPLKAALSGRPAVPLVMVAVVIAAVAWYQQEGEEDNLALYAAIQEVRQAPEASAGVMIQRLEQEAARQPDNPNVWMTLYPLYRDTGQGEAAIRALERLIELEGRQVTLVAQLAQIEFFVANRSLTEEVQALVDEVLERDPRQPTVLGMLGIAAFDRGRYEEAIDHWRRAVAGFEDPASADALRQGIAVAQERLGASQDEIDATLAAGPGLNVRISLDEGLGEGLDEEAAVFVVARDVDGELPPLAVARLSVADLPATLRLSDANAMSPQARLSQVSEARLLVRVSRSGQATPQAGDLLGDHAAVALQDADAEPIEVRIDRIVD</sequence>
<dbReference type="EMBL" id="JBHSZP010000013">
    <property type="protein sequence ID" value="MFC7089123.1"/>
    <property type="molecule type" value="Genomic_DNA"/>
</dbReference>
<evidence type="ECO:0000313" key="7">
    <source>
        <dbReference type="EMBL" id="MFC7089123.1"/>
    </source>
</evidence>
<proteinExistence type="predicted"/>
<evidence type="ECO:0000259" key="5">
    <source>
        <dbReference type="Pfam" id="PF23892"/>
    </source>
</evidence>
<evidence type="ECO:0000256" key="3">
    <source>
        <dbReference type="ARBA" id="ARBA00022748"/>
    </source>
</evidence>
<keyword evidence="2" id="KW-0677">Repeat</keyword>